<dbReference type="EMBL" id="JABANE010000068">
    <property type="protein sequence ID" value="NME70608.1"/>
    <property type="molecule type" value="Genomic_DNA"/>
</dbReference>
<keyword evidence="2" id="KW-1185">Reference proteome</keyword>
<accession>A0A7X9RXI6</accession>
<sequence length="393" mass="43928">MRILFISILSIFIFSIQSIAQNSLDRTRIIFKSGKYSNSTHIEIEIHGVGITQMMASGSKSFEGARWIKFSKLFSYHLSNGDGVKEVYFKFKDADGNESKVLMKKIILDTTPPSDISVKIDVPTKYFTDPNSLKVGVILGHKGAKYFQISNTSAFHGNKWRLIQDEYVEWDLAPGDDGVRKIYARYRDQAGNITPVITDEIIVDRTAPFAGKLTINAGQKITNRQDHKVDLSFFCRQADSMIVAQSSNFDGATWEPYATKKSYKLSDGDGPKQVFVKYKDLAGNQTQTYSSSISIDTSAPQNITLVIDHGAESTKNINKLVVLQLDGDDATMMMVSNTSSFQGAHWQQVQPSISNWKLSGETDGMKYVYAKFKDEAGNISRPIRASIELKRGF</sequence>
<gene>
    <name evidence="1" type="ORF">HHU12_21710</name>
</gene>
<comment type="caution">
    <text evidence="1">The sequence shown here is derived from an EMBL/GenBank/DDBJ whole genome shotgun (WGS) entry which is preliminary data.</text>
</comment>
<dbReference type="AlphaFoldDB" id="A0A7X9RXI6"/>
<evidence type="ECO:0000313" key="1">
    <source>
        <dbReference type="EMBL" id="NME70608.1"/>
    </source>
</evidence>
<evidence type="ECO:0008006" key="3">
    <source>
        <dbReference type="Google" id="ProtNLM"/>
    </source>
</evidence>
<protein>
    <recommendedName>
        <fullName evidence="3">Ig-like domain-containing protein</fullName>
    </recommendedName>
</protein>
<dbReference type="Proteomes" id="UP000576082">
    <property type="component" value="Unassembled WGS sequence"/>
</dbReference>
<name>A0A7X9RXI6_9BACT</name>
<reference evidence="1 2" key="1">
    <citation type="submission" date="2020-04" db="EMBL/GenBank/DDBJ databases">
        <title>Flammeovirga sp. SR4, a novel species isolated from seawater.</title>
        <authorList>
            <person name="Wang X."/>
        </authorList>
    </citation>
    <scope>NUCLEOTIDE SEQUENCE [LARGE SCALE GENOMIC DNA]</scope>
    <source>
        <strain evidence="1 2">ATCC 23126</strain>
    </source>
</reference>
<organism evidence="1 2">
    <name type="scientific">Flammeovirga aprica JL-4</name>
    <dbReference type="NCBI Taxonomy" id="694437"/>
    <lineage>
        <taxon>Bacteria</taxon>
        <taxon>Pseudomonadati</taxon>
        <taxon>Bacteroidota</taxon>
        <taxon>Cytophagia</taxon>
        <taxon>Cytophagales</taxon>
        <taxon>Flammeovirgaceae</taxon>
        <taxon>Flammeovirga</taxon>
    </lineage>
</organism>
<dbReference type="RefSeq" id="WP_169658840.1">
    <property type="nucleotide sequence ID" value="NZ_JABANE010000068.1"/>
</dbReference>
<evidence type="ECO:0000313" key="2">
    <source>
        <dbReference type="Proteomes" id="UP000576082"/>
    </source>
</evidence>
<proteinExistence type="predicted"/>